<dbReference type="Proteomes" id="UP000008311">
    <property type="component" value="Unassembled WGS sequence"/>
</dbReference>
<name>B9RMP0_RICCO</name>
<dbReference type="EMBL" id="EQ973789">
    <property type="protein sequence ID" value="EEF47563.1"/>
    <property type="molecule type" value="Genomic_DNA"/>
</dbReference>
<proteinExistence type="predicted"/>
<gene>
    <name evidence="1" type="ORF">RCOM_1082440</name>
</gene>
<dbReference type="AlphaFoldDB" id="B9RMP0"/>
<dbReference type="InParanoid" id="B9RMP0"/>
<dbReference type="eggNOG" id="KOG1515">
    <property type="taxonomic scope" value="Eukaryota"/>
</dbReference>
<evidence type="ECO:0000313" key="2">
    <source>
        <dbReference type="Proteomes" id="UP000008311"/>
    </source>
</evidence>
<accession>B9RMP0</accession>
<protein>
    <submittedName>
        <fullName evidence="1">Uncharacterized protein</fullName>
    </submittedName>
</protein>
<evidence type="ECO:0000313" key="1">
    <source>
        <dbReference type="EMBL" id="EEF47563.1"/>
    </source>
</evidence>
<keyword evidence="2" id="KW-1185">Reference proteome</keyword>
<reference evidence="2" key="1">
    <citation type="journal article" date="2010" name="Nat. Biotechnol.">
        <title>Draft genome sequence of the oilseed species Ricinus communis.</title>
        <authorList>
            <person name="Chan A.P."/>
            <person name="Crabtree J."/>
            <person name="Zhao Q."/>
            <person name="Lorenzi H."/>
            <person name="Orvis J."/>
            <person name="Puiu D."/>
            <person name="Melake-Berhan A."/>
            <person name="Jones K.M."/>
            <person name="Redman J."/>
            <person name="Chen G."/>
            <person name="Cahoon E.B."/>
            <person name="Gedil M."/>
            <person name="Stanke M."/>
            <person name="Haas B.J."/>
            <person name="Wortman J.R."/>
            <person name="Fraser-Liggett C.M."/>
            <person name="Ravel J."/>
            <person name="Rabinowicz P.D."/>
        </authorList>
    </citation>
    <scope>NUCLEOTIDE SEQUENCE [LARGE SCALE GENOMIC DNA]</scope>
    <source>
        <strain evidence="2">cv. Hale</strain>
    </source>
</reference>
<dbReference type="STRING" id="3988.B9RMP0"/>
<organism evidence="1 2">
    <name type="scientific">Ricinus communis</name>
    <name type="common">Castor bean</name>
    <dbReference type="NCBI Taxonomy" id="3988"/>
    <lineage>
        <taxon>Eukaryota</taxon>
        <taxon>Viridiplantae</taxon>
        <taxon>Streptophyta</taxon>
        <taxon>Embryophyta</taxon>
        <taxon>Tracheophyta</taxon>
        <taxon>Spermatophyta</taxon>
        <taxon>Magnoliopsida</taxon>
        <taxon>eudicotyledons</taxon>
        <taxon>Gunneridae</taxon>
        <taxon>Pentapetalae</taxon>
        <taxon>rosids</taxon>
        <taxon>fabids</taxon>
        <taxon>Malpighiales</taxon>
        <taxon>Euphorbiaceae</taxon>
        <taxon>Acalyphoideae</taxon>
        <taxon>Acalypheae</taxon>
        <taxon>Ricinus</taxon>
    </lineage>
</organism>
<sequence length="65" mass="7537">MYSFFVESNPTGSEVKLAKSYFYDKAIYMCKPAWKLFLPENEYKLDPPAANPLLPGRQTPLKYMP</sequence>